<proteinExistence type="predicted"/>
<reference evidence="1" key="1">
    <citation type="submission" date="2014-11" db="EMBL/GenBank/DDBJ databases">
        <authorList>
            <person name="Amaro Gonzalez C."/>
        </authorList>
    </citation>
    <scope>NUCLEOTIDE SEQUENCE</scope>
</reference>
<name>A0A0E9RIP6_ANGAN</name>
<protein>
    <submittedName>
        <fullName evidence="1">Uncharacterized protein</fullName>
    </submittedName>
</protein>
<sequence length="60" mass="7248">MQNPLINFSCEITKIFQTLVSFQCDNSLDIPLWDNYRFTQGGKPLKNDNWKQRVLKDWWI</sequence>
<dbReference type="AlphaFoldDB" id="A0A0E9RIP6"/>
<organism evidence="1">
    <name type="scientific">Anguilla anguilla</name>
    <name type="common">European freshwater eel</name>
    <name type="synonym">Muraena anguilla</name>
    <dbReference type="NCBI Taxonomy" id="7936"/>
    <lineage>
        <taxon>Eukaryota</taxon>
        <taxon>Metazoa</taxon>
        <taxon>Chordata</taxon>
        <taxon>Craniata</taxon>
        <taxon>Vertebrata</taxon>
        <taxon>Euteleostomi</taxon>
        <taxon>Actinopterygii</taxon>
        <taxon>Neopterygii</taxon>
        <taxon>Teleostei</taxon>
        <taxon>Anguilliformes</taxon>
        <taxon>Anguillidae</taxon>
        <taxon>Anguilla</taxon>
    </lineage>
</organism>
<accession>A0A0E9RIP6</accession>
<reference evidence="1" key="2">
    <citation type="journal article" date="2015" name="Fish Shellfish Immunol.">
        <title>Early steps in the European eel (Anguilla anguilla)-Vibrio vulnificus interaction in the gills: Role of the RtxA13 toxin.</title>
        <authorList>
            <person name="Callol A."/>
            <person name="Pajuelo D."/>
            <person name="Ebbesson L."/>
            <person name="Teles M."/>
            <person name="MacKenzie S."/>
            <person name="Amaro C."/>
        </authorList>
    </citation>
    <scope>NUCLEOTIDE SEQUENCE</scope>
</reference>
<dbReference type="EMBL" id="GBXM01080364">
    <property type="protein sequence ID" value="JAH28213.1"/>
    <property type="molecule type" value="Transcribed_RNA"/>
</dbReference>
<evidence type="ECO:0000313" key="1">
    <source>
        <dbReference type="EMBL" id="JAH28213.1"/>
    </source>
</evidence>